<keyword evidence="1" id="KW-0175">Coiled coil</keyword>
<evidence type="ECO:0000313" key="4">
    <source>
        <dbReference type="Proteomes" id="UP000035481"/>
    </source>
</evidence>
<protein>
    <submittedName>
        <fullName evidence="3">Uncharacterized protein</fullName>
    </submittedName>
</protein>
<evidence type="ECO:0000256" key="2">
    <source>
        <dbReference type="SAM" id="MobiDB-lite"/>
    </source>
</evidence>
<organism evidence="3 4">
    <name type="scientific">Dyella japonica DSM 16301</name>
    <dbReference type="NCBI Taxonomy" id="1440762"/>
    <lineage>
        <taxon>Bacteria</taxon>
        <taxon>Pseudomonadati</taxon>
        <taxon>Pseudomonadota</taxon>
        <taxon>Gammaproteobacteria</taxon>
        <taxon>Lysobacterales</taxon>
        <taxon>Rhodanobacteraceae</taxon>
        <taxon>Dyella</taxon>
    </lineage>
</organism>
<comment type="caution">
    <text evidence="3">The sequence shown here is derived from an EMBL/GenBank/DDBJ whole genome shotgun (WGS) entry which is preliminary data.</text>
</comment>
<evidence type="ECO:0000256" key="1">
    <source>
        <dbReference type="SAM" id="Coils"/>
    </source>
</evidence>
<dbReference type="EMBL" id="JPLA01000024">
    <property type="protein sequence ID" value="KLD63920.1"/>
    <property type="molecule type" value="Genomic_DNA"/>
</dbReference>
<dbReference type="AlphaFoldDB" id="A0A0G9H247"/>
<accession>A0A0G9H247</accession>
<reference evidence="3 4" key="1">
    <citation type="journal article" date="2015" name="Antonie Van Leeuwenhoek">
        <title>A phylogenomic and molecular marker based taxonomic framework for the order Xanthomonadales: proposal to transfer the families Algiphilaceae and Solimonadaceae to the order Nevskiales ord. nov. and to create a new family within the order Xanthomonadales, the family Rhodanobacteraceae fam. nov., containing the genus Rhodanobacter and its closest relatives.</title>
        <authorList>
            <person name="Naushad S."/>
            <person name="Adeolu M."/>
            <person name="Wong S."/>
            <person name="Sohail M."/>
            <person name="Schellhorn H.E."/>
            <person name="Gupta R.S."/>
        </authorList>
    </citation>
    <scope>NUCLEOTIDE SEQUENCE [LARGE SCALE GENOMIC DNA]</scope>
    <source>
        <strain evidence="3 4">DSM 16301</strain>
    </source>
</reference>
<dbReference type="RefSeq" id="WP_046971709.1">
    <property type="nucleotide sequence ID" value="NZ_JPLA01000024.1"/>
</dbReference>
<sequence length="75" mass="8804">MEWDRDNDLLSRACDELIEQNALLQQEIELLRAQLRRHPTGELQIREARRQMGEWQEAAHGHTPLPLAQQEMAAF</sequence>
<gene>
    <name evidence="3" type="ORF">Y882_09915</name>
</gene>
<evidence type="ECO:0000313" key="3">
    <source>
        <dbReference type="EMBL" id="KLD63920.1"/>
    </source>
</evidence>
<dbReference type="OrthoDB" id="5958342at2"/>
<feature type="region of interest" description="Disordered" evidence="2">
    <location>
        <begin position="54"/>
        <end position="75"/>
    </location>
</feature>
<dbReference type="Proteomes" id="UP000035481">
    <property type="component" value="Unassembled WGS sequence"/>
</dbReference>
<feature type="coiled-coil region" evidence="1">
    <location>
        <begin position="7"/>
        <end position="34"/>
    </location>
</feature>
<name>A0A0G9H247_9GAMM</name>
<proteinExistence type="predicted"/>
<dbReference type="PATRIC" id="fig|1440762.4.peg.1475"/>